<dbReference type="Pfam" id="PF20376">
    <property type="entry name" value="DUF6671"/>
    <property type="match status" value="1"/>
</dbReference>
<dbReference type="RefSeq" id="WP_229796995.1">
    <property type="nucleotide sequence ID" value="NZ_BMYR01000006.1"/>
</dbReference>
<feature type="domain" description="DUF6671" evidence="1">
    <location>
        <begin position="60"/>
        <end position="273"/>
    </location>
</feature>
<evidence type="ECO:0000313" key="3">
    <source>
        <dbReference type="Proteomes" id="UP000634667"/>
    </source>
</evidence>
<accession>A0ABQ2WLQ7</accession>
<name>A0ABQ2WLQ7_9ALTE</name>
<organism evidence="2 3">
    <name type="scientific">Alishewanella tabrizica</name>
    <dbReference type="NCBI Taxonomy" id="671278"/>
    <lineage>
        <taxon>Bacteria</taxon>
        <taxon>Pseudomonadati</taxon>
        <taxon>Pseudomonadota</taxon>
        <taxon>Gammaproteobacteria</taxon>
        <taxon>Alteromonadales</taxon>
        <taxon>Alteromonadaceae</taxon>
        <taxon>Alishewanella</taxon>
    </lineage>
</organism>
<proteinExistence type="predicted"/>
<reference evidence="3" key="1">
    <citation type="journal article" date="2019" name="Int. J. Syst. Evol. Microbiol.">
        <title>The Global Catalogue of Microorganisms (GCM) 10K type strain sequencing project: providing services to taxonomists for standard genome sequencing and annotation.</title>
        <authorList>
            <consortium name="The Broad Institute Genomics Platform"/>
            <consortium name="The Broad Institute Genome Sequencing Center for Infectious Disease"/>
            <person name="Wu L."/>
            <person name="Ma J."/>
        </authorList>
    </citation>
    <scope>NUCLEOTIDE SEQUENCE [LARGE SCALE GENOMIC DNA]</scope>
    <source>
        <strain evidence="3">KCTC 23723</strain>
    </source>
</reference>
<dbReference type="InterPro" id="IPR046612">
    <property type="entry name" value="DUF6671"/>
</dbReference>
<comment type="caution">
    <text evidence="2">The sequence shown here is derived from an EMBL/GenBank/DDBJ whole genome shotgun (WGS) entry which is preliminary data.</text>
</comment>
<dbReference type="Proteomes" id="UP000634667">
    <property type="component" value="Unassembled WGS sequence"/>
</dbReference>
<dbReference type="EMBL" id="BMYR01000006">
    <property type="protein sequence ID" value="GGW61589.1"/>
    <property type="molecule type" value="Genomic_DNA"/>
</dbReference>
<keyword evidence="3" id="KW-1185">Reference proteome</keyword>
<protein>
    <recommendedName>
        <fullName evidence="1">DUF6671 domain-containing protein</fullName>
    </recommendedName>
</protein>
<gene>
    <name evidence="2" type="ORF">GCM10008111_17220</name>
</gene>
<evidence type="ECO:0000313" key="2">
    <source>
        <dbReference type="EMBL" id="GGW61589.1"/>
    </source>
</evidence>
<sequence>MNTTAALLTKHEKYALIAPALAQAGIALVVTDQFDTDTLGTFAGEIPRQLSPLDCAREKARLALSLTGLPIGIGSEGTFGGGPLPGMMNWDTELLVLLDHTTGQEIVAQAAGPIALSALESADLAAIEAHILRHDPAQGWMLRIGETVQKGLIGFSAITKRLTAAGCVTATTQLTEPVLLQPDYRAHLCPARQHYIRQAAEQLAARYVAQCPQCQTPNFWRGQAVAGLPCETCAYPTSAVHYYHKCCQQCGYTEQEPAATATASAAHCPLCNP</sequence>
<evidence type="ECO:0000259" key="1">
    <source>
        <dbReference type="Pfam" id="PF20376"/>
    </source>
</evidence>